<reference evidence="1" key="1">
    <citation type="submission" date="2017-04" db="EMBL/GenBank/DDBJ databases">
        <title>Population genomics of picophytoplankton unveils novel chromosome hypervariability.</title>
        <authorList>
            <consortium name="DOE Joint Genome Institute"/>
            <person name="Blanc-Mathieu R."/>
            <person name="Krasovec M."/>
            <person name="Hebrard M."/>
            <person name="Yau S."/>
            <person name="Desgranges E."/>
            <person name="Martin J."/>
            <person name="Schackwitz W."/>
            <person name="Kuo A."/>
            <person name="Salin G."/>
            <person name="Donnadieu C."/>
            <person name="Desdevises Y."/>
            <person name="Sanchez-Ferandin S."/>
            <person name="Moreau H."/>
            <person name="Rivals E."/>
            <person name="Grigoriev I.V."/>
            <person name="Grimsley N."/>
            <person name="Eyre-Walker A."/>
            <person name="Piganeau G."/>
        </authorList>
    </citation>
    <scope>NUCLEOTIDE SEQUENCE [LARGE SCALE GENOMIC DNA]</scope>
    <source>
        <strain evidence="1">RCC 1115</strain>
    </source>
</reference>
<sequence length="241" mass="27213">MSASFAETYHSTAILCAIEFLHITCVKAGGTLICARCYRNGLLDLDGSTSSVVATTSLSFFWRVLECHNWYFPSQVLVICVKLAHNALGLVPPTLEQLNKLHERLVRSMIQEQAMSAESTALSCSIERFSETLLKLEIEVLEKLEFYLAGHNNLFQYVNLHKTDKIYESTSMHHIIFLLSLTENFWLHSPKNLAHVSHSLYSLAFQKADVTSTPSEQLQIQTMNVLNDLFIALEVVAITKF</sequence>
<proteinExistence type="predicted"/>
<protein>
    <submittedName>
        <fullName evidence="1">Uncharacterized protein</fullName>
    </submittedName>
</protein>
<name>A0A1Y5HXU4_OSTTA</name>
<gene>
    <name evidence="1" type="ORF">BE221DRAFT_142785</name>
</gene>
<dbReference type="Proteomes" id="UP000195557">
    <property type="component" value="Unassembled WGS sequence"/>
</dbReference>
<evidence type="ECO:0000313" key="1">
    <source>
        <dbReference type="EMBL" id="OUS42078.1"/>
    </source>
</evidence>
<dbReference type="EMBL" id="KZ155839">
    <property type="protein sequence ID" value="OUS42078.1"/>
    <property type="molecule type" value="Genomic_DNA"/>
</dbReference>
<accession>A0A1Y5HXU4</accession>
<dbReference type="AlphaFoldDB" id="A0A1Y5HXU4"/>
<organism evidence="1">
    <name type="scientific">Ostreococcus tauri</name>
    <name type="common">Marine green alga</name>
    <dbReference type="NCBI Taxonomy" id="70448"/>
    <lineage>
        <taxon>Eukaryota</taxon>
        <taxon>Viridiplantae</taxon>
        <taxon>Chlorophyta</taxon>
        <taxon>Mamiellophyceae</taxon>
        <taxon>Mamiellales</taxon>
        <taxon>Bathycoccaceae</taxon>
        <taxon>Ostreococcus</taxon>
    </lineage>
</organism>